<keyword evidence="1" id="KW-0812">Transmembrane</keyword>
<proteinExistence type="predicted"/>
<dbReference type="EMBL" id="MWWT01000008">
    <property type="protein sequence ID" value="OZG53653.1"/>
    <property type="molecule type" value="Genomic_DNA"/>
</dbReference>
<comment type="caution">
    <text evidence="2">The sequence shown here is derived from an EMBL/GenBank/DDBJ whole genome shotgun (WGS) entry which is preliminary data.</text>
</comment>
<feature type="transmembrane region" description="Helical" evidence="1">
    <location>
        <begin position="12"/>
        <end position="34"/>
    </location>
</feature>
<accession>A0A261F3K7</accession>
<sequence>MNTPLSHEFFVILRWTVCLFILFLGMIHTFLYYLEFLTHPAWSAAHYVVLFTMIPYIAISGVAFAVLYFLCPSEQR</sequence>
<gene>
    <name evidence="2" type="ORF">ALMA_1218</name>
</gene>
<dbReference type="AlphaFoldDB" id="A0A261F3K7"/>
<keyword evidence="1" id="KW-1133">Transmembrane helix</keyword>
<organism evidence="2 3">
    <name type="scientific">Alloscardovia macacae</name>
    <dbReference type="NCBI Taxonomy" id="1160091"/>
    <lineage>
        <taxon>Bacteria</taxon>
        <taxon>Bacillati</taxon>
        <taxon>Actinomycetota</taxon>
        <taxon>Actinomycetes</taxon>
        <taxon>Bifidobacteriales</taxon>
        <taxon>Bifidobacteriaceae</taxon>
        <taxon>Alloscardovia</taxon>
    </lineage>
</organism>
<reference evidence="2 3" key="1">
    <citation type="journal article" date="2017" name="BMC Genomics">
        <title>Comparative genomic and phylogenomic analyses of the Bifidobacteriaceae family.</title>
        <authorList>
            <person name="Lugli G.A."/>
            <person name="Milani C."/>
            <person name="Turroni F."/>
            <person name="Duranti S."/>
            <person name="Mancabelli L."/>
            <person name="Mangifesta M."/>
            <person name="Ferrario C."/>
            <person name="Modesto M."/>
            <person name="Mattarelli P."/>
            <person name="Jiri K."/>
            <person name="van Sinderen D."/>
            <person name="Ventura M."/>
        </authorList>
    </citation>
    <scope>NUCLEOTIDE SEQUENCE [LARGE SCALE GENOMIC DNA]</scope>
    <source>
        <strain evidence="2 3">DSM 24762</strain>
    </source>
</reference>
<evidence type="ECO:0000313" key="2">
    <source>
        <dbReference type="EMBL" id="OZG53653.1"/>
    </source>
</evidence>
<protein>
    <submittedName>
        <fullName evidence="2">Uncharacterized protein</fullName>
    </submittedName>
</protein>
<name>A0A261F3K7_9BIFI</name>
<keyword evidence="1" id="KW-0472">Membrane</keyword>
<evidence type="ECO:0000256" key="1">
    <source>
        <dbReference type="SAM" id="Phobius"/>
    </source>
</evidence>
<feature type="transmembrane region" description="Helical" evidence="1">
    <location>
        <begin position="46"/>
        <end position="70"/>
    </location>
</feature>
<evidence type="ECO:0000313" key="3">
    <source>
        <dbReference type="Proteomes" id="UP000243657"/>
    </source>
</evidence>
<keyword evidence="3" id="KW-1185">Reference proteome</keyword>
<dbReference type="Proteomes" id="UP000243657">
    <property type="component" value="Unassembled WGS sequence"/>
</dbReference>